<evidence type="ECO:0000256" key="1">
    <source>
        <dbReference type="SAM" id="Coils"/>
    </source>
</evidence>
<evidence type="ECO:0000313" key="2">
    <source>
        <dbReference type="EMBL" id="MBU9713088.1"/>
    </source>
</evidence>
<sequence length="375" mass="44145">MTDDTTKLLVQTQLGNFMESMLLRRNINADRTWYYAMDRFFQYLSTSQSENYSDYNEESINDYINQLSSNNQSAASIKKFVDILLLFSEFIEKNVEKEKLKIPKVFLDEVPHVENESDLIHTENVLFLKVKEFSEELDLQTEVTSLEDSSQLPYDKLRDSWRNYLLFRLLAETNLDGEDVIHLNLKDYQGGTLNVGKKEVLLSENLASILQEYCNYREKYDAFIYSRRMMNEINFAGKGINELLSDKEMREFLNLGLQEKLERIESLLSEQLGIEDKIQQIELNGEETEEEIVEDLEEEADAIARKITEWKKIMVFERKRGDYGFNEAMFVTDSYLRMTPSALQEVMVRESFPVETLKNTEIIKSGFHFKDRNFF</sequence>
<proteinExistence type="predicted"/>
<keyword evidence="3" id="KW-1185">Reference proteome</keyword>
<protein>
    <submittedName>
        <fullName evidence="2">Uncharacterized protein</fullName>
    </submittedName>
</protein>
<evidence type="ECO:0000313" key="3">
    <source>
        <dbReference type="Proteomes" id="UP000784880"/>
    </source>
</evidence>
<dbReference type="RefSeq" id="WP_217067260.1">
    <property type="nucleotide sequence ID" value="NZ_JAHQCS010000121.1"/>
</dbReference>
<organism evidence="2 3">
    <name type="scientific">Evansella tamaricis</name>
    <dbReference type="NCBI Taxonomy" id="2069301"/>
    <lineage>
        <taxon>Bacteria</taxon>
        <taxon>Bacillati</taxon>
        <taxon>Bacillota</taxon>
        <taxon>Bacilli</taxon>
        <taxon>Bacillales</taxon>
        <taxon>Bacillaceae</taxon>
        <taxon>Evansella</taxon>
    </lineage>
</organism>
<keyword evidence="1" id="KW-0175">Coiled coil</keyword>
<accession>A0ABS6JHT4</accession>
<name>A0ABS6JHT4_9BACI</name>
<feature type="coiled-coil region" evidence="1">
    <location>
        <begin position="278"/>
        <end position="313"/>
    </location>
</feature>
<dbReference type="Proteomes" id="UP000784880">
    <property type="component" value="Unassembled WGS sequence"/>
</dbReference>
<dbReference type="EMBL" id="JAHQCS010000121">
    <property type="protein sequence ID" value="MBU9713088.1"/>
    <property type="molecule type" value="Genomic_DNA"/>
</dbReference>
<comment type="caution">
    <text evidence="2">The sequence shown here is derived from an EMBL/GenBank/DDBJ whole genome shotgun (WGS) entry which is preliminary data.</text>
</comment>
<gene>
    <name evidence="2" type="ORF">KS419_15255</name>
</gene>
<reference evidence="2 3" key="1">
    <citation type="submission" date="2021-06" db="EMBL/GenBank/DDBJ databases">
        <title>Bacillus sp. RD4P76, an endophyte from a halophyte.</title>
        <authorList>
            <person name="Sun J.-Q."/>
        </authorList>
    </citation>
    <scope>NUCLEOTIDE SEQUENCE [LARGE SCALE GENOMIC DNA]</scope>
    <source>
        <strain evidence="2 3">CGMCC 1.15917</strain>
    </source>
</reference>